<name>A0ABT8BWG5_9VIBR</name>
<protein>
    <recommendedName>
        <fullName evidence="5">Phage tail tape measure protein</fullName>
    </recommendedName>
</protein>
<feature type="coiled-coil region" evidence="1">
    <location>
        <begin position="31"/>
        <end position="82"/>
    </location>
</feature>
<feature type="transmembrane region" description="Helical" evidence="2">
    <location>
        <begin position="360"/>
        <end position="387"/>
    </location>
</feature>
<keyword evidence="4" id="KW-1185">Reference proteome</keyword>
<gene>
    <name evidence="3" type="ORF">QWZ16_17280</name>
</gene>
<dbReference type="RefSeq" id="WP_170882841.1">
    <property type="nucleotide sequence ID" value="NZ_JABEYA020000006.1"/>
</dbReference>
<organism evidence="3 4">
    <name type="scientific">Vibrio ostreicida</name>
    <dbReference type="NCBI Taxonomy" id="526588"/>
    <lineage>
        <taxon>Bacteria</taxon>
        <taxon>Pseudomonadati</taxon>
        <taxon>Pseudomonadota</taxon>
        <taxon>Gammaproteobacteria</taxon>
        <taxon>Vibrionales</taxon>
        <taxon>Vibrionaceae</taxon>
        <taxon>Vibrio</taxon>
    </lineage>
</organism>
<reference evidence="4" key="1">
    <citation type="journal article" date="2019" name="Int. J. Syst. Evol. Microbiol.">
        <title>The Global Catalogue of Microorganisms (GCM) 10K type strain sequencing project: providing services to taxonomists for standard genome sequencing and annotation.</title>
        <authorList>
            <consortium name="The Broad Institute Genomics Platform"/>
            <consortium name="The Broad Institute Genome Sequencing Center for Infectious Disease"/>
            <person name="Wu L."/>
            <person name="Ma J."/>
        </authorList>
    </citation>
    <scope>NUCLEOTIDE SEQUENCE [LARGE SCALE GENOMIC DNA]</scope>
    <source>
        <strain evidence="4">CECT 7398</strain>
    </source>
</reference>
<evidence type="ECO:0000313" key="4">
    <source>
        <dbReference type="Proteomes" id="UP001238540"/>
    </source>
</evidence>
<keyword evidence="2" id="KW-1133">Transmembrane helix</keyword>
<evidence type="ECO:0000313" key="3">
    <source>
        <dbReference type="EMBL" id="MDN3611356.1"/>
    </source>
</evidence>
<dbReference type="EMBL" id="JAUFQC010000027">
    <property type="protein sequence ID" value="MDN3611356.1"/>
    <property type="molecule type" value="Genomic_DNA"/>
</dbReference>
<keyword evidence="2" id="KW-0472">Membrane</keyword>
<comment type="caution">
    <text evidence="3">The sequence shown here is derived from an EMBL/GenBank/DDBJ whole genome shotgun (WGS) entry which is preliminary data.</text>
</comment>
<proteinExistence type="predicted"/>
<keyword evidence="1" id="KW-0175">Coiled coil</keyword>
<keyword evidence="2" id="KW-0812">Transmembrane</keyword>
<evidence type="ECO:0000256" key="2">
    <source>
        <dbReference type="SAM" id="Phobius"/>
    </source>
</evidence>
<dbReference type="Proteomes" id="UP001238540">
    <property type="component" value="Unassembled WGS sequence"/>
</dbReference>
<evidence type="ECO:0000256" key="1">
    <source>
        <dbReference type="SAM" id="Coils"/>
    </source>
</evidence>
<evidence type="ECO:0008006" key="5">
    <source>
        <dbReference type="Google" id="ProtNLM"/>
    </source>
</evidence>
<accession>A0ABT8BWG5</accession>
<feature type="transmembrane region" description="Helical" evidence="2">
    <location>
        <begin position="399"/>
        <end position="424"/>
    </location>
</feature>
<sequence length="707" mass="76452">MVDENLTSMMTLSGILSENFTKMGETFKTAMTEASEQAERLQSQHVILRQQIVRTALAGNDITELVDRYQELGQSINAATRESETYGNALELGDKIRSIGAASRAAAAEIWRMGKAFASAMHKTNIETAKIVGLAKSFDMSTSSFQAWSGVAQEAGLEGKHLGGMVKNLSDKVIDFQKLGQKSSSASAFKTLGIKQSMLDGMDAAEQFEEVMKRLEGMDDQQQAASLANKLLGKQGSQLSNVINQSGKSVKQLLDEQRKFNLLTEEGAKGAADYSSEAGSLKTALTSAWQDIAGVIGGELVGEIKTLSATFTQFYRDNRPQIIGFFKSAIEFGRGLSAGLVSMASCVNTVVQALGGWENVGIAIASLMAGKLIAGLFSAVITVYRLVRVVGLANMAMMAFNGVMMANPIGMIAAGISLLIFMGIQLYQNWDSVTAWIGKAFAQLVSIFTSATDTISQCWGESVAYIGGCLQWLTTEFSAVRSSILSMLIWPSIEMFSQCWGESVAYIGGCLQWLKTEFSAVSSSIQSMLSWPSIEVFSECWRESVAYIGGCLQWLKTEFSAVSSSIQSLLSFDPLAQIAEHWSPITEFFEQLWGGITGIFDKGMAKITWVWDTVSDWTSLMGLSGDDEHDAYQKREASKLPTALSGRGRLAIESRYGATQGNTVNQNVGEIKVYAAPGQSPTDVARGIQAQLGGRQYSALHDLPEVG</sequence>